<evidence type="ECO:0000256" key="3">
    <source>
        <dbReference type="ARBA" id="ARBA00023027"/>
    </source>
</evidence>
<protein>
    <submittedName>
        <fullName evidence="5">SDR family oxidoreductase</fullName>
    </submittedName>
</protein>
<organism evidence="5 6">
    <name type="scientific">Mycolicibacter heraklionensis</name>
    <dbReference type="NCBI Taxonomy" id="512402"/>
    <lineage>
        <taxon>Bacteria</taxon>
        <taxon>Bacillati</taxon>
        <taxon>Actinomycetota</taxon>
        <taxon>Actinomycetes</taxon>
        <taxon>Mycobacteriales</taxon>
        <taxon>Mycobacteriaceae</taxon>
        <taxon>Mycolicibacter</taxon>
    </lineage>
</organism>
<feature type="domain" description="Ketoreductase" evidence="4">
    <location>
        <begin position="6"/>
        <end position="198"/>
    </location>
</feature>
<dbReference type="PANTHER" id="PTHR24321">
    <property type="entry name" value="DEHYDROGENASES, SHORT CHAIN"/>
    <property type="match status" value="1"/>
</dbReference>
<dbReference type="PROSITE" id="PS00061">
    <property type="entry name" value="ADH_SHORT"/>
    <property type="match status" value="1"/>
</dbReference>
<gene>
    <name evidence="5" type="ORF">K3U94_00170</name>
</gene>
<dbReference type="InterPro" id="IPR020904">
    <property type="entry name" value="Sc_DH/Rdtase_CS"/>
</dbReference>
<dbReference type="PANTHER" id="PTHR24321:SF8">
    <property type="entry name" value="ESTRADIOL 17-BETA-DEHYDROGENASE 8-RELATED"/>
    <property type="match status" value="1"/>
</dbReference>
<dbReference type="AlphaFoldDB" id="A0A9X7WGJ1"/>
<keyword evidence="2" id="KW-0560">Oxidoreductase</keyword>
<evidence type="ECO:0000313" key="5">
    <source>
        <dbReference type="EMBL" id="QZA07830.1"/>
    </source>
</evidence>
<sequence>MTAQKPVALIVGGASGIGLASAHALVARGDHVVIADINEEAARARAAELAGSARLDGGEAKLGPAHGRGDAATAVAADVTDEASVAAAFAVAREAGPLRTVVSCAGLSIIGPIADIELSGWQTTIDVCLTGTMLVIKHAARTLEDGGSVVAISSLNGRQPGTTMAAYCSAKAGVLMLVQVAALELGARGIRVNAVSPGLVDTPLVAGLAMVPGLTDEYIENTPLGRSGIPDDIAQTVEFLTSERAGWITGSTFDVNGGAHLKRYPDVLGKVQALAEGS</sequence>
<dbReference type="SMART" id="SM00822">
    <property type="entry name" value="PKS_KR"/>
    <property type="match status" value="1"/>
</dbReference>
<dbReference type="KEGG" id="mher:K3U94_00170"/>
<evidence type="ECO:0000259" key="4">
    <source>
        <dbReference type="SMART" id="SM00822"/>
    </source>
</evidence>
<dbReference type="RefSeq" id="WP_220695224.1">
    <property type="nucleotide sequence ID" value="NZ_CP080997.1"/>
</dbReference>
<dbReference type="CDD" id="cd05233">
    <property type="entry name" value="SDR_c"/>
    <property type="match status" value="1"/>
</dbReference>
<dbReference type="FunFam" id="3.40.50.720:FF:000084">
    <property type="entry name" value="Short-chain dehydrogenase reductase"/>
    <property type="match status" value="1"/>
</dbReference>
<dbReference type="InterPro" id="IPR002347">
    <property type="entry name" value="SDR_fam"/>
</dbReference>
<dbReference type="EMBL" id="CP080997">
    <property type="protein sequence ID" value="QZA07830.1"/>
    <property type="molecule type" value="Genomic_DNA"/>
</dbReference>
<accession>A0A9X7WGJ1</accession>
<dbReference type="Proteomes" id="UP000825008">
    <property type="component" value="Chromosome"/>
</dbReference>
<dbReference type="Pfam" id="PF13561">
    <property type="entry name" value="adh_short_C2"/>
    <property type="match status" value="1"/>
</dbReference>
<dbReference type="GO" id="GO:0016491">
    <property type="term" value="F:oxidoreductase activity"/>
    <property type="evidence" value="ECO:0007669"/>
    <property type="project" value="UniProtKB-KW"/>
</dbReference>
<dbReference type="PRINTS" id="PR00081">
    <property type="entry name" value="GDHRDH"/>
</dbReference>
<evidence type="ECO:0000256" key="1">
    <source>
        <dbReference type="ARBA" id="ARBA00006484"/>
    </source>
</evidence>
<dbReference type="Gene3D" id="3.40.50.720">
    <property type="entry name" value="NAD(P)-binding Rossmann-like Domain"/>
    <property type="match status" value="1"/>
</dbReference>
<dbReference type="InterPro" id="IPR036291">
    <property type="entry name" value="NAD(P)-bd_dom_sf"/>
</dbReference>
<evidence type="ECO:0000313" key="6">
    <source>
        <dbReference type="Proteomes" id="UP000825008"/>
    </source>
</evidence>
<evidence type="ECO:0000256" key="2">
    <source>
        <dbReference type="ARBA" id="ARBA00023002"/>
    </source>
</evidence>
<name>A0A9X7WGJ1_9MYCO</name>
<reference evidence="5" key="1">
    <citation type="submission" date="2021-08" db="EMBL/GenBank/DDBJ databases">
        <title>Whole genome sequencing of non-tuberculosis mycobacteria type-strains.</title>
        <authorList>
            <person name="Igarashi Y."/>
            <person name="Osugi A."/>
            <person name="Mitarai S."/>
        </authorList>
    </citation>
    <scope>NUCLEOTIDE SEQUENCE</scope>
    <source>
        <strain evidence="5">JCM 30995</strain>
    </source>
</reference>
<proteinExistence type="inferred from homology"/>
<dbReference type="SUPFAM" id="SSF51735">
    <property type="entry name" value="NAD(P)-binding Rossmann-fold domains"/>
    <property type="match status" value="1"/>
</dbReference>
<dbReference type="InterPro" id="IPR057326">
    <property type="entry name" value="KR_dom"/>
</dbReference>
<comment type="similarity">
    <text evidence="1">Belongs to the short-chain dehydrogenases/reductases (SDR) family.</text>
</comment>
<keyword evidence="3" id="KW-0520">NAD</keyword>